<dbReference type="GeneID" id="27688592"/>
<sequence length="563" mass="62158">MAEVGVERPPPLGNESDVDKGVGQDADMEGFQQTMANIYRASFPTSASPPIEKFKNPAPIPENPPQVTQQFHDSPSVSRRAPKNNLTWNWRHPTLSRILPIFSSSAKDVSTAAEREGLSRTPSVTLSPGTEGEKAHSSKVGQAIRAKLGFKRKSQTSTSELPEKESGQRNNVADPQSAPQSSLPDAAQYQTSAFDLRQPPAGWTDPATRFAGGNNVAPGEVASPQQPTASSISSHPPAGWNPSLVEGVSSPDVRQLLEENTRLKHDLQALRQVDDAKEAALHRIQLANQGFAHEASVLRRQLSSVQQLQSDMDNLTGKYATHSEHMKDLEQKYASLNVKYAELKASHTETLSQKSELERQVSNMQSAHNTLVEQKVEAQSKAYALERSQFDAHNLREQVTHLEREADDQRRIIALQLETISQLNNQIAEFNSTIAQLNSQITELNKAIQYRDAIAQESVVRIQSSQKRMRELQRLLHEKDKMLAEVLSSSDWNQEEAVRPAAVFGKDDFSFAMGNIYQDKPLKGSQQVHHPAGGMAQVPCEADHPMDIGQTMASVYGGYQSQT</sequence>
<feature type="compositionally biased region" description="Polar residues" evidence="2">
    <location>
        <begin position="168"/>
        <end position="193"/>
    </location>
</feature>
<accession>A0A0L0HFW4</accession>
<dbReference type="OrthoDB" id="10308891at2759"/>
<feature type="region of interest" description="Disordered" evidence="2">
    <location>
        <begin position="112"/>
        <end position="242"/>
    </location>
</feature>
<feature type="compositionally biased region" description="Polar residues" evidence="2">
    <location>
        <begin position="223"/>
        <end position="234"/>
    </location>
</feature>
<evidence type="ECO:0000256" key="1">
    <source>
        <dbReference type="SAM" id="Coils"/>
    </source>
</evidence>
<feature type="region of interest" description="Disordered" evidence="2">
    <location>
        <begin position="44"/>
        <end position="85"/>
    </location>
</feature>
<feature type="compositionally biased region" description="Polar residues" evidence="2">
    <location>
        <begin position="65"/>
        <end position="77"/>
    </location>
</feature>
<organism evidence="3 4">
    <name type="scientific">Spizellomyces punctatus (strain DAOM BR117)</name>
    <dbReference type="NCBI Taxonomy" id="645134"/>
    <lineage>
        <taxon>Eukaryota</taxon>
        <taxon>Fungi</taxon>
        <taxon>Fungi incertae sedis</taxon>
        <taxon>Chytridiomycota</taxon>
        <taxon>Chytridiomycota incertae sedis</taxon>
        <taxon>Chytridiomycetes</taxon>
        <taxon>Spizellomycetales</taxon>
        <taxon>Spizellomycetaceae</taxon>
        <taxon>Spizellomyces</taxon>
    </lineage>
</organism>
<keyword evidence="4" id="KW-1185">Reference proteome</keyword>
<evidence type="ECO:0000313" key="4">
    <source>
        <dbReference type="Proteomes" id="UP000053201"/>
    </source>
</evidence>
<evidence type="ECO:0000256" key="2">
    <source>
        <dbReference type="SAM" id="MobiDB-lite"/>
    </source>
</evidence>
<reference evidence="3 4" key="1">
    <citation type="submission" date="2009-08" db="EMBL/GenBank/DDBJ databases">
        <title>The Genome Sequence of Spizellomyces punctatus strain DAOM BR117.</title>
        <authorList>
            <consortium name="The Broad Institute Genome Sequencing Platform"/>
            <person name="Russ C."/>
            <person name="Cuomo C."/>
            <person name="Shea T."/>
            <person name="Young S.K."/>
            <person name="Zeng Q."/>
            <person name="Koehrsen M."/>
            <person name="Haas B."/>
            <person name="Borodovsky M."/>
            <person name="Guigo R."/>
            <person name="Alvarado L."/>
            <person name="Berlin A."/>
            <person name="Bochicchio J."/>
            <person name="Borenstein D."/>
            <person name="Chapman S."/>
            <person name="Chen Z."/>
            <person name="Engels R."/>
            <person name="Freedman E."/>
            <person name="Gellesch M."/>
            <person name="Goldberg J."/>
            <person name="Griggs A."/>
            <person name="Gujja S."/>
            <person name="Heiman D."/>
            <person name="Hepburn T."/>
            <person name="Howarth C."/>
            <person name="Jen D."/>
            <person name="Larson L."/>
            <person name="Lewis B."/>
            <person name="Mehta T."/>
            <person name="Park D."/>
            <person name="Pearson M."/>
            <person name="Roberts A."/>
            <person name="Saif S."/>
            <person name="Shenoy N."/>
            <person name="Sisk P."/>
            <person name="Stolte C."/>
            <person name="Sykes S."/>
            <person name="Thomson T."/>
            <person name="Walk T."/>
            <person name="White J."/>
            <person name="Yandava C."/>
            <person name="Burger G."/>
            <person name="Gray M.W."/>
            <person name="Holland P.W.H."/>
            <person name="King N."/>
            <person name="Lang F.B.F."/>
            <person name="Roger A.J."/>
            <person name="Ruiz-Trillo I."/>
            <person name="Lander E."/>
            <person name="Nusbaum C."/>
        </authorList>
    </citation>
    <scope>NUCLEOTIDE SEQUENCE [LARGE SCALE GENOMIC DNA]</scope>
    <source>
        <strain evidence="3 4">DAOM BR117</strain>
    </source>
</reference>
<proteinExistence type="predicted"/>
<dbReference type="RefSeq" id="XP_016607864.1">
    <property type="nucleotide sequence ID" value="XM_016753422.1"/>
</dbReference>
<protein>
    <submittedName>
        <fullName evidence="3">Uncharacterized protein</fullName>
    </submittedName>
</protein>
<gene>
    <name evidence="3" type="ORF">SPPG_05198</name>
</gene>
<dbReference type="Gene3D" id="1.10.287.1490">
    <property type="match status" value="1"/>
</dbReference>
<feature type="region of interest" description="Disordered" evidence="2">
    <location>
        <begin position="1"/>
        <end position="25"/>
    </location>
</feature>
<dbReference type="OMA" id="IQAHAKP"/>
<dbReference type="EMBL" id="KQ257457">
    <property type="protein sequence ID" value="KNC99824.1"/>
    <property type="molecule type" value="Genomic_DNA"/>
</dbReference>
<dbReference type="InParanoid" id="A0A0L0HFW4"/>
<dbReference type="AlphaFoldDB" id="A0A0L0HFW4"/>
<keyword evidence="1" id="KW-0175">Coiled coil</keyword>
<evidence type="ECO:0000313" key="3">
    <source>
        <dbReference type="EMBL" id="KNC99824.1"/>
    </source>
</evidence>
<dbReference type="VEuPathDB" id="FungiDB:SPPG_05198"/>
<dbReference type="Proteomes" id="UP000053201">
    <property type="component" value="Unassembled WGS sequence"/>
</dbReference>
<feature type="coiled-coil region" evidence="1">
    <location>
        <begin position="298"/>
        <end position="482"/>
    </location>
</feature>
<name>A0A0L0HFW4_SPIPD</name>